<evidence type="ECO:0000256" key="1">
    <source>
        <dbReference type="ARBA" id="ARBA00000900"/>
    </source>
</evidence>
<comment type="function">
    <text evidence="5">Functions as an E3 ubiquitin ligase.</text>
</comment>
<evidence type="ECO:0000313" key="7">
    <source>
        <dbReference type="EMBL" id="VVW66430.1"/>
    </source>
</evidence>
<dbReference type="SUPFAM" id="SSF48371">
    <property type="entry name" value="ARM repeat"/>
    <property type="match status" value="1"/>
</dbReference>
<dbReference type="InterPro" id="IPR011989">
    <property type="entry name" value="ARM-like"/>
</dbReference>
<dbReference type="PANTHER" id="PTHR22849">
    <property type="entry name" value="WDSAM1 PROTEIN"/>
    <property type="match status" value="1"/>
</dbReference>
<dbReference type="InterPro" id="IPR045210">
    <property type="entry name" value="RING-Ubox_PUB"/>
</dbReference>
<dbReference type="PANTHER" id="PTHR22849:SF161">
    <property type="entry name" value="U-BOX DOMAIN-CONTAINING PROTEIN"/>
    <property type="match status" value="1"/>
</dbReference>
<dbReference type="InterPro" id="IPR003613">
    <property type="entry name" value="Ubox_domain"/>
</dbReference>
<dbReference type="GO" id="GO:0061630">
    <property type="term" value="F:ubiquitin protein ligase activity"/>
    <property type="evidence" value="ECO:0007669"/>
    <property type="project" value="UniProtKB-UniRule"/>
</dbReference>
<feature type="domain" description="U-box" evidence="6">
    <location>
        <begin position="129"/>
        <end position="203"/>
    </location>
</feature>
<organism evidence="7">
    <name type="scientific">Nymphaea colorata</name>
    <name type="common">pocket water lily</name>
    <dbReference type="NCBI Taxonomy" id="210225"/>
    <lineage>
        <taxon>Eukaryota</taxon>
        <taxon>Viridiplantae</taxon>
        <taxon>Streptophyta</taxon>
        <taxon>Embryophyta</taxon>
        <taxon>Tracheophyta</taxon>
        <taxon>Spermatophyta</taxon>
        <taxon>Magnoliopsida</taxon>
        <taxon>Nymphaeales</taxon>
        <taxon>Nymphaeaceae</taxon>
        <taxon>Nymphaea</taxon>
    </lineage>
</organism>
<accession>A0A5K1FVP9</accession>
<dbReference type="InterPro" id="IPR045185">
    <property type="entry name" value="PUB22/23/24-like"/>
</dbReference>
<sequence length="545" mass="59407">MVRSIGLTAPVIVCGRRVFWSCKLSGSSDERIFDWHFCKVHGCLGNLAVPCFVTRVLLRYIKREKWPKFVHRGNQENSDSRSKLGARLLKQLATMISSLRLRMESRRRKSGDKSGGKIMPAALEGSEIVIPAGFRCPISLDLMKDPVILSTGITYDRQSIETWLEGGSFTCPVTKQLLQSADLIPNHALRRMIQSWCVENRDAGIERIPTPRIPVTRSQVAEILSQIESASRRGSPGSCVAVADRIRLLAKESDRSRRCVAGAGAGAALAAAFAAVCDRFADSEKESAPAAAAEAILAAMNAVATIDSEAWSHVWTRSCMRRLAWLISGGSLEGVGNAVWALREVLRDDEKILEGDNRKILESTPGLVEGLVRVVREPICPATTKASLEAIVEMASASDRMVCRVAEAGLVPVLLEILPGCERGMCEKALAALDLACSRREGREQAYGHALAVPVLVKKMLRVSSMATDLAMSVLWRLSKGANGEAVVLEALSVGLFQKLLVLLQVGCDDGAKEKAKDLLKMSNKYKDRLECVDSGDFKNIKRPA</sequence>
<comment type="catalytic activity">
    <reaction evidence="1 5">
        <text>S-ubiquitinyl-[E2 ubiquitin-conjugating enzyme]-L-cysteine + [acceptor protein]-L-lysine = [E2 ubiquitin-conjugating enzyme]-L-cysteine + N(6)-ubiquitinyl-[acceptor protein]-L-lysine.</text>
        <dbReference type="EC" id="2.3.2.27"/>
    </reaction>
</comment>
<evidence type="ECO:0000259" key="6">
    <source>
        <dbReference type="PROSITE" id="PS51698"/>
    </source>
</evidence>
<evidence type="ECO:0000256" key="5">
    <source>
        <dbReference type="RuleBase" id="RU369093"/>
    </source>
</evidence>
<evidence type="ECO:0000256" key="2">
    <source>
        <dbReference type="ARBA" id="ARBA00004906"/>
    </source>
</evidence>
<dbReference type="UniPathway" id="UPA00143"/>
<dbReference type="InterPro" id="IPR013083">
    <property type="entry name" value="Znf_RING/FYVE/PHD"/>
</dbReference>
<dbReference type="SMART" id="SM00504">
    <property type="entry name" value="Ubox"/>
    <property type="match status" value="1"/>
</dbReference>
<dbReference type="Gene3D" id="3.30.40.10">
    <property type="entry name" value="Zinc/RING finger domain, C3HC4 (zinc finger)"/>
    <property type="match status" value="1"/>
</dbReference>
<comment type="pathway">
    <text evidence="2 5">Protein modification; protein ubiquitination.</text>
</comment>
<dbReference type="InterPro" id="IPR016024">
    <property type="entry name" value="ARM-type_fold"/>
</dbReference>
<keyword evidence="3 5" id="KW-0808">Transferase</keyword>
<dbReference type="Gramene" id="NC8G0217660.1">
    <property type="protein sequence ID" value="NC8G0217660.1:cds"/>
    <property type="gene ID" value="NC8G0217660"/>
</dbReference>
<dbReference type="EMBL" id="LR721786">
    <property type="protein sequence ID" value="VVW66430.1"/>
    <property type="molecule type" value="Genomic_DNA"/>
</dbReference>
<dbReference type="EC" id="2.3.2.27" evidence="5"/>
<dbReference type="FunFam" id="3.30.40.10:FF:000442">
    <property type="entry name" value="RING-type E3 ubiquitin transferase"/>
    <property type="match status" value="1"/>
</dbReference>
<proteinExistence type="predicted"/>
<protein>
    <recommendedName>
        <fullName evidence="5 6">U-box domain-containing protein</fullName>
        <ecNumber evidence="5">2.3.2.27</ecNumber>
    </recommendedName>
    <alternativeName>
        <fullName evidence="5">RING-type E3 ubiquitin transferase PUB</fullName>
    </alternativeName>
</protein>
<dbReference type="Pfam" id="PF04564">
    <property type="entry name" value="U-box"/>
    <property type="match status" value="1"/>
</dbReference>
<gene>
    <name evidence="7" type="ORF">NYM_LOCUS25690</name>
</gene>
<dbReference type="GO" id="GO:0016567">
    <property type="term" value="P:protein ubiquitination"/>
    <property type="evidence" value="ECO:0007669"/>
    <property type="project" value="UniProtKB-UniRule"/>
</dbReference>
<dbReference type="SUPFAM" id="SSF57850">
    <property type="entry name" value="RING/U-box"/>
    <property type="match status" value="1"/>
</dbReference>
<dbReference type="Pfam" id="PF25598">
    <property type="entry name" value="ARM_PUB"/>
    <property type="match status" value="1"/>
</dbReference>
<dbReference type="Gene3D" id="1.25.10.10">
    <property type="entry name" value="Leucine-rich Repeat Variant"/>
    <property type="match status" value="1"/>
</dbReference>
<dbReference type="PROSITE" id="PS51698">
    <property type="entry name" value="U_BOX"/>
    <property type="match status" value="1"/>
</dbReference>
<reference evidence="7" key="1">
    <citation type="submission" date="2019-09" db="EMBL/GenBank/DDBJ databases">
        <authorList>
            <person name="Zhang L."/>
        </authorList>
    </citation>
    <scope>NUCLEOTIDE SEQUENCE</scope>
</reference>
<dbReference type="AlphaFoldDB" id="A0A5K1FVP9"/>
<keyword evidence="4 5" id="KW-0833">Ubl conjugation pathway</keyword>
<dbReference type="InterPro" id="IPR058678">
    <property type="entry name" value="ARM_PUB"/>
</dbReference>
<evidence type="ECO:0000256" key="4">
    <source>
        <dbReference type="ARBA" id="ARBA00022786"/>
    </source>
</evidence>
<name>A0A5K1FVP9_9MAGN</name>
<dbReference type="CDD" id="cd16664">
    <property type="entry name" value="RING-Ubox_PUB"/>
    <property type="match status" value="1"/>
</dbReference>
<evidence type="ECO:0000256" key="3">
    <source>
        <dbReference type="ARBA" id="ARBA00022679"/>
    </source>
</evidence>